<name>A0A4Y5TX36_9CAUD</name>
<dbReference type="EMBL" id="MK804893">
    <property type="protein sequence ID" value="QDB73918.1"/>
    <property type="molecule type" value="Genomic_DNA"/>
</dbReference>
<evidence type="ECO:0000313" key="3">
    <source>
        <dbReference type="Proteomes" id="UP000316128"/>
    </source>
</evidence>
<feature type="coiled-coil region" evidence="1">
    <location>
        <begin position="3"/>
        <end position="30"/>
    </location>
</feature>
<organism evidence="2 3">
    <name type="scientific">Aeromonas phage 2L372D</name>
    <dbReference type="NCBI Taxonomy" id="2588097"/>
    <lineage>
        <taxon>Viruses</taxon>
        <taxon>Duplodnaviria</taxon>
        <taxon>Heunggongvirae</taxon>
        <taxon>Uroviricota</taxon>
        <taxon>Caudoviricetes</taxon>
        <taxon>Plateaulakevirus</taxon>
        <taxon>Plateaulakevirus pv2L372D</taxon>
    </lineage>
</organism>
<protein>
    <submittedName>
        <fullName evidence="2">Uncharacterized protein</fullName>
    </submittedName>
</protein>
<gene>
    <name evidence="2" type="ORF">2L372D_004</name>
</gene>
<keyword evidence="1" id="KW-0175">Coiled coil</keyword>
<evidence type="ECO:0000313" key="2">
    <source>
        <dbReference type="EMBL" id="QDB73918.1"/>
    </source>
</evidence>
<dbReference type="Proteomes" id="UP000316128">
    <property type="component" value="Segment"/>
</dbReference>
<proteinExistence type="predicted"/>
<evidence type="ECO:0000256" key="1">
    <source>
        <dbReference type="SAM" id="Coils"/>
    </source>
</evidence>
<accession>A0A4Y5TX36</accession>
<keyword evidence="3" id="KW-1185">Reference proteome</keyword>
<reference evidence="2 3" key="1">
    <citation type="submission" date="2019-04" db="EMBL/GenBank/DDBJ databases">
        <title>Nine Novel Phages from a Plateau Lake in Southwest China Provide Insights into Aeromonas Phage Diversity.</title>
        <authorList>
            <person name="Xiao W."/>
            <person name="Bai M."/>
            <person name="Wang Y."/>
            <person name="Cui X."/>
        </authorList>
    </citation>
    <scope>NUCLEOTIDE SEQUENCE [LARGE SCALE GENOMIC DNA]</scope>
</reference>
<sequence length="110" mass="13044">MTLSELKELVEQMEQQATRQRLNLEDIQVVIATHKVGLIGVTPNTNIKYINLGFDWDRGKLIIYPEQTLREIDRDEIKTLKDKYEELGWSKYKIDKIVKENKKLKEQLNK</sequence>